<dbReference type="NCBIfam" id="TIGR01644">
    <property type="entry name" value="phage_P2_V"/>
    <property type="match status" value="1"/>
</dbReference>
<gene>
    <name evidence="2" type="ORF">HA520_10440</name>
</gene>
<sequence>MSYETAEFDRRMASLMQAGTIEAVDHASARCRVRVDDWVSAWMPWASLGAGQVRHWRPPSVGEQALLMCPSGEAAAGFVLPGFYTDAHPSNDNQANITAQNWPDGAREEYDHQASQYLLDIPASGKIVIRCGPSSIELSAAGVKISGPRIDLN</sequence>
<organism evidence="2 3">
    <name type="scientific">Azotobacter chroococcum</name>
    <dbReference type="NCBI Taxonomy" id="353"/>
    <lineage>
        <taxon>Bacteria</taxon>
        <taxon>Pseudomonadati</taxon>
        <taxon>Pseudomonadota</taxon>
        <taxon>Gammaproteobacteria</taxon>
        <taxon>Pseudomonadales</taxon>
        <taxon>Pseudomonadaceae</taxon>
        <taxon>Azotobacter</taxon>
    </lineage>
</organism>
<name>A0AA43Z786_9GAMM</name>
<dbReference type="EMBL" id="JAAPAP010000006">
    <property type="protein sequence ID" value="NHN77697.1"/>
    <property type="molecule type" value="Genomic_DNA"/>
</dbReference>
<dbReference type="RefSeq" id="WP_165892584.1">
    <property type="nucleotide sequence ID" value="NZ_JAAPAP010000006.1"/>
</dbReference>
<dbReference type="Pfam" id="PF04717">
    <property type="entry name" value="Phage_base_V"/>
    <property type="match status" value="1"/>
</dbReference>
<dbReference type="Gene3D" id="2.40.50.230">
    <property type="entry name" value="Gp5 N-terminal domain"/>
    <property type="match status" value="1"/>
</dbReference>
<evidence type="ECO:0000259" key="1">
    <source>
        <dbReference type="Pfam" id="PF04717"/>
    </source>
</evidence>
<dbReference type="InterPro" id="IPR013046">
    <property type="entry name" value="GpV/Gp45"/>
</dbReference>
<protein>
    <submittedName>
        <fullName evidence="2">Phage baseplate assembly protein V</fullName>
    </submittedName>
</protein>
<accession>A0AA43Z786</accession>
<dbReference type="InterPro" id="IPR037026">
    <property type="entry name" value="Vgr_OB-fold_dom_sf"/>
</dbReference>
<dbReference type="AlphaFoldDB" id="A0AA43Z786"/>
<proteinExistence type="predicted"/>
<dbReference type="Proteomes" id="UP000736384">
    <property type="component" value="Unassembled WGS sequence"/>
</dbReference>
<evidence type="ECO:0000313" key="3">
    <source>
        <dbReference type="Proteomes" id="UP000736384"/>
    </source>
</evidence>
<evidence type="ECO:0000313" key="2">
    <source>
        <dbReference type="EMBL" id="NHN77697.1"/>
    </source>
</evidence>
<feature type="domain" description="Gp5/Type VI secretion system Vgr protein OB-fold" evidence="1">
    <location>
        <begin position="18"/>
        <end position="84"/>
    </location>
</feature>
<reference evidence="2" key="1">
    <citation type="submission" date="2020-03" db="EMBL/GenBank/DDBJ databases">
        <title>Genome assembly of Azotobacter chroococcum W5.</title>
        <authorList>
            <person name="Kannepalli A."/>
        </authorList>
    </citation>
    <scope>NUCLEOTIDE SEQUENCE</scope>
    <source>
        <strain evidence="2">W5</strain>
    </source>
</reference>
<comment type="caution">
    <text evidence="2">The sequence shown here is derived from an EMBL/GenBank/DDBJ whole genome shotgun (WGS) entry which is preliminary data.</text>
</comment>
<dbReference type="InterPro" id="IPR006531">
    <property type="entry name" value="Gp5/Vgr_OB"/>
</dbReference>